<dbReference type="PROSITE" id="PS51668">
    <property type="entry name" value="TSAA_2"/>
    <property type="match status" value="1"/>
</dbReference>
<proteinExistence type="inferred from homology"/>
<dbReference type="InterPro" id="IPR040372">
    <property type="entry name" value="YaeB-like"/>
</dbReference>
<sequence>EYEYAIIMVKADIKMASELLSMTLKAIGIVRSEIRQPSRQDCKEIVSEIVIDSSLTEALDGLDDFSHIIVLYWMHRVTNRPVRTKIHPRGRQELPLLGLFATRTPNRPNPVGKATVRLLQRRGNILRVKGLDAIDGTPVIDIKPYIPGYDSVTNAKVPPWITNQ</sequence>
<comment type="similarity">
    <text evidence="2">Belongs to the tRNA methyltransferase O family.</text>
</comment>
<protein>
    <recommendedName>
        <fullName evidence="3">TsaA-like domain-containing protein</fullName>
    </recommendedName>
</protein>
<accession>X1TXY7</accession>
<dbReference type="CDD" id="cd09281">
    <property type="entry name" value="UPF0066"/>
    <property type="match status" value="1"/>
</dbReference>
<evidence type="ECO:0000256" key="1">
    <source>
        <dbReference type="ARBA" id="ARBA00022691"/>
    </source>
</evidence>
<dbReference type="PANTHER" id="PTHR12818">
    <property type="entry name" value="TRNA (ADENINE(37)-N6)-METHYLTRANSFERASE"/>
    <property type="match status" value="1"/>
</dbReference>
<evidence type="ECO:0000259" key="3">
    <source>
        <dbReference type="PROSITE" id="PS51668"/>
    </source>
</evidence>
<feature type="non-terminal residue" evidence="4">
    <location>
        <position position="1"/>
    </location>
</feature>
<dbReference type="Gene3D" id="2.40.30.70">
    <property type="entry name" value="YaeB-like"/>
    <property type="match status" value="1"/>
</dbReference>
<reference evidence="4" key="1">
    <citation type="journal article" date="2014" name="Front. Microbiol.">
        <title>High frequency of phylogenetically diverse reductive dehalogenase-homologous genes in deep subseafloor sedimentary metagenomes.</title>
        <authorList>
            <person name="Kawai M."/>
            <person name="Futagami T."/>
            <person name="Toyoda A."/>
            <person name="Takaki Y."/>
            <person name="Nishi S."/>
            <person name="Hori S."/>
            <person name="Arai W."/>
            <person name="Tsubouchi T."/>
            <person name="Morono Y."/>
            <person name="Uchiyama I."/>
            <person name="Ito T."/>
            <person name="Fujiyama A."/>
            <person name="Inagaki F."/>
            <person name="Takami H."/>
        </authorList>
    </citation>
    <scope>NUCLEOTIDE SEQUENCE</scope>
    <source>
        <strain evidence="4">Expedition CK06-06</strain>
    </source>
</reference>
<dbReference type="EMBL" id="BARW01034787">
    <property type="protein sequence ID" value="GAJ10109.1"/>
    <property type="molecule type" value="Genomic_DNA"/>
</dbReference>
<dbReference type="NCBIfam" id="TIGR00104">
    <property type="entry name" value="tRNA_TsaA"/>
    <property type="match status" value="1"/>
</dbReference>
<organism evidence="4">
    <name type="scientific">marine sediment metagenome</name>
    <dbReference type="NCBI Taxonomy" id="412755"/>
    <lineage>
        <taxon>unclassified sequences</taxon>
        <taxon>metagenomes</taxon>
        <taxon>ecological metagenomes</taxon>
    </lineage>
</organism>
<evidence type="ECO:0000313" key="4">
    <source>
        <dbReference type="EMBL" id="GAJ10109.1"/>
    </source>
</evidence>
<dbReference type="SUPFAM" id="SSF118196">
    <property type="entry name" value="YaeB-like"/>
    <property type="match status" value="1"/>
</dbReference>
<dbReference type="InterPro" id="IPR036414">
    <property type="entry name" value="YaeB_N_sf"/>
</dbReference>
<keyword evidence="1" id="KW-0949">S-adenosyl-L-methionine</keyword>
<feature type="domain" description="TsaA-like" evidence="3">
    <location>
        <begin position="24"/>
        <end position="154"/>
    </location>
</feature>
<dbReference type="Pfam" id="PF01980">
    <property type="entry name" value="TrmO_N"/>
    <property type="match status" value="1"/>
</dbReference>
<dbReference type="InterPro" id="IPR036413">
    <property type="entry name" value="YaeB-like_sf"/>
</dbReference>
<dbReference type="PANTHER" id="PTHR12818:SF0">
    <property type="entry name" value="TRNA (ADENINE(37)-N6)-METHYLTRANSFERASE"/>
    <property type="match status" value="1"/>
</dbReference>
<evidence type="ECO:0000256" key="2">
    <source>
        <dbReference type="ARBA" id="ARBA00033753"/>
    </source>
</evidence>
<name>X1TXY7_9ZZZZ</name>
<dbReference type="AlphaFoldDB" id="X1TXY7"/>
<gene>
    <name evidence="4" type="ORF">S12H4_54422</name>
</gene>
<dbReference type="InterPro" id="IPR023370">
    <property type="entry name" value="TrmO-like_N"/>
</dbReference>
<comment type="caution">
    <text evidence="4">The sequence shown here is derived from an EMBL/GenBank/DDBJ whole genome shotgun (WGS) entry which is preliminary data.</text>
</comment>